<gene>
    <name evidence="8" type="ORF">EDC27_0156</name>
</gene>
<feature type="domain" description="Helicase C-terminal" evidence="7">
    <location>
        <begin position="476"/>
        <end position="644"/>
    </location>
</feature>
<dbReference type="Gene3D" id="3.40.50.10810">
    <property type="entry name" value="Tandem AAA-ATPase domain"/>
    <property type="match status" value="1"/>
</dbReference>
<dbReference type="GO" id="GO:0016787">
    <property type="term" value="F:hydrolase activity"/>
    <property type="evidence" value="ECO:0007669"/>
    <property type="project" value="UniProtKB-KW"/>
</dbReference>
<dbReference type="Pfam" id="PF00176">
    <property type="entry name" value="SNF2-rel_dom"/>
    <property type="match status" value="1"/>
</dbReference>
<dbReference type="CDD" id="cd18793">
    <property type="entry name" value="SF2_C_SNF"/>
    <property type="match status" value="1"/>
</dbReference>
<dbReference type="PROSITE" id="PS51192">
    <property type="entry name" value="HELICASE_ATP_BIND_1"/>
    <property type="match status" value="1"/>
</dbReference>
<comment type="caution">
    <text evidence="8">The sequence shown here is derived from an EMBL/GenBank/DDBJ whole genome shotgun (WGS) entry which is preliminary data.</text>
</comment>
<feature type="region of interest" description="Disordered" evidence="5">
    <location>
        <begin position="980"/>
        <end position="1005"/>
    </location>
</feature>
<dbReference type="InterPro" id="IPR049730">
    <property type="entry name" value="SNF2/RAD54-like_C"/>
</dbReference>
<organism evidence="8 9">
    <name type="scientific">Desulfosoma caldarium</name>
    <dbReference type="NCBI Taxonomy" id="610254"/>
    <lineage>
        <taxon>Bacteria</taxon>
        <taxon>Pseudomonadati</taxon>
        <taxon>Thermodesulfobacteriota</taxon>
        <taxon>Syntrophobacteria</taxon>
        <taxon>Syntrophobacterales</taxon>
        <taxon>Syntrophobacteraceae</taxon>
        <taxon>Desulfosoma</taxon>
    </lineage>
</organism>
<dbReference type="InterPro" id="IPR038718">
    <property type="entry name" value="SNF2-like_sf"/>
</dbReference>
<dbReference type="PANTHER" id="PTHR45766:SF6">
    <property type="entry name" value="SWI_SNF-RELATED MATRIX-ASSOCIATED ACTIN-DEPENDENT REGULATOR OF CHROMATIN SUBFAMILY A-LIKE PROTEIN 1"/>
    <property type="match status" value="1"/>
</dbReference>
<evidence type="ECO:0000256" key="2">
    <source>
        <dbReference type="ARBA" id="ARBA00022801"/>
    </source>
</evidence>
<dbReference type="OrthoDB" id="18878at2"/>
<evidence type="ECO:0000259" key="6">
    <source>
        <dbReference type="PROSITE" id="PS51192"/>
    </source>
</evidence>
<dbReference type="GO" id="GO:0004386">
    <property type="term" value="F:helicase activity"/>
    <property type="evidence" value="ECO:0007669"/>
    <property type="project" value="UniProtKB-KW"/>
</dbReference>
<name>A0A3N1VJD3_9BACT</name>
<keyword evidence="1" id="KW-0547">Nucleotide-binding</keyword>
<dbReference type="InterPro" id="IPR057342">
    <property type="entry name" value="DEXDc_RapA"/>
</dbReference>
<dbReference type="EMBL" id="RJVA01000009">
    <property type="protein sequence ID" value="ROR02914.1"/>
    <property type="molecule type" value="Genomic_DNA"/>
</dbReference>
<dbReference type="InterPro" id="IPR027417">
    <property type="entry name" value="P-loop_NTPase"/>
</dbReference>
<reference evidence="8 9" key="1">
    <citation type="submission" date="2018-11" db="EMBL/GenBank/DDBJ databases">
        <title>Genomic Encyclopedia of Type Strains, Phase IV (KMG-IV): sequencing the most valuable type-strain genomes for metagenomic binning, comparative biology and taxonomic classification.</title>
        <authorList>
            <person name="Goeker M."/>
        </authorList>
    </citation>
    <scope>NUCLEOTIDE SEQUENCE [LARGE SCALE GENOMIC DNA]</scope>
    <source>
        <strain evidence="8 9">DSM 22027</strain>
    </source>
</reference>
<dbReference type="GO" id="GO:0005524">
    <property type="term" value="F:ATP binding"/>
    <property type="evidence" value="ECO:0007669"/>
    <property type="project" value="UniProtKB-KW"/>
</dbReference>
<dbReference type="InterPro" id="IPR000330">
    <property type="entry name" value="SNF2_N"/>
</dbReference>
<keyword evidence="4" id="KW-0067">ATP-binding</keyword>
<sequence length="1005" mass="112639">MPVAGLSEGDRILLRDRPWRVRKVTGAGERHRIVEVEALDGDHPAELSVVVPPEEITPLPGEAIQFDLRGLDSFASWSRAHLILAATLVRETGLLTGARFGRVAIEAYQLAPALRLLAKPRPSLLIADDVGLGKTIEAGLAILELMARRRGSRILIVTPPGLMDQWRQELRDKFGLEFTLIDNASGLARVQTDLPAGTNPWDVLPRVITSLDYLKKETVRGRALRKRWDLVIVDEAHALAESGTPENPYRTQRTRLGLALREAARGLILLTATPHNGYAHSFRSLIELVEPTHAAFSGSPKDVARRIETASIRRMKAQITRRLPDGRQEPVFPRRSVCGIPVTLASKREKELLHKVASYCSRTARAAASSDEAELIGFAMQIVKKRALSSRAALARTLEHRLDALKSEEARAEPPDRAELRDLQADLPLVEAAAERTARRILRSAIPKEERRRRSEIKALNAIRRLLKRLPSTDPKVEALLAELRRVFAEDPTEKVIVFTEYRDTLEAIQASLDGDPEFADRYVILRGGLTRRQRLARQEAFEKPEIRVLLATDAASEGLNLQRRCRRVIHFELPWNPNRLEQRNGRVDRYGQTREPIIRYLYYPDSPEESVLDQLIAKIEQMAKDRVSTPDVLGLVAGERRLADGLTKLDPEADDVDTRKDDLVRLFEDRTAEFVQNVRPLLAVGGDAAAEQERILRLLDTAEPLLPDDTRLEEIALGILGHDAVRAVSSREGILRIEVPPAYRGPGVAPVYPAATFRRSIAVRYRPQEVEYLTPQHPLVLALAADARRRLLQVYAGVRGIRPRRLAARTVPAGEPPSVVFTFLGTIQGGGGLLEEEILAVRVDPQGHLLGDPQANLRYVSEEKTTGDVPRACLERLFAAFFERMRQVAEDEAKRLAEERARQLRRRRGEQAALLRQELERDLADRLREIDDEERRARGLIEETGQVRLFAQETGRGGFQARREAAKAAAENRREEIEAFEQVDTPAPPRPLGALFLVPEGTVP</sequence>
<evidence type="ECO:0000256" key="5">
    <source>
        <dbReference type="SAM" id="MobiDB-lite"/>
    </source>
</evidence>
<dbReference type="AlphaFoldDB" id="A0A3N1VJD3"/>
<accession>A0A3N1VJD3</accession>
<keyword evidence="9" id="KW-1185">Reference proteome</keyword>
<evidence type="ECO:0000256" key="4">
    <source>
        <dbReference type="ARBA" id="ARBA00022840"/>
    </source>
</evidence>
<dbReference type="PANTHER" id="PTHR45766">
    <property type="entry name" value="DNA ANNEALING HELICASE AND ENDONUCLEASE ZRANB3 FAMILY MEMBER"/>
    <property type="match status" value="1"/>
</dbReference>
<proteinExistence type="predicted"/>
<dbReference type="SMART" id="SM00487">
    <property type="entry name" value="DEXDc"/>
    <property type="match status" value="1"/>
</dbReference>
<dbReference type="InterPro" id="IPR014001">
    <property type="entry name" value="Helicase_ATP-bd"/>
</dbReference>
<feature type="domain" description="Helicase ATP-binding" evidence="6">
    <location>
        <begin position="115"/>
        <end position="292"/>
    </location>
</feature>
<evidence type="ECO:0000313" key="9">
    <source>
        <dbReference type="Proteomes" id="UP000276223"/>
    </source>
</evidence>
<evidence type="ECO:0000256" key="3">
    <source>
        <dbReference type="ARBA" id="ARBA00022806"/>
    </source>
</evidence>
<dbReference type="CDD" id="cd18011">
    <property type="entry name" value="DEXDc_RapA"/>
    <property type="match status" value="1"/>
</dbReference>
<dbReference type="SMART" id="SM00490">
    <property type="entry name" value="HELICc"/>
    <property type="match status" value="1"/>
</dbReference>
<dbReference type="Pfam" id="PF00271">
    <property type="entry name" value="Helicase_C"/>
    <property type="match status" value="1"/>
</dbReference>
<dbReference type="InterPro" id="IPR001650">
    <property type="entry name" value="Helicase_C-like"/>
</dbReference>
<keyword evidence="3" id="KW-0347">Helicase</keyword>
<protein>
    <submittedName>
        <fullName evidence="8">SNF2 domain-containing protein</fullName>
    </submittedName>
</protein>
<dbReference type="SUPFAM" id="SSF52540">
    <property type="entry name" value="P-loop containing nucleoside triphosphate hydrolases"/>
    <property type="match status" value="2"/>
</dbReference>
<dbReference type="Proteomes" id="UP000276223">
    <property type="component" value="Unassembled WGS sequence"/>
</dbReference>
<keyword evidence="2" id="KW-0378">Hydrolase</keyword>
<dbReference type="PROSITE" id="PS51194">
    <property type="entry name" value="HELICASE_CTER"/>
    <property type="match status" value="1"/>
</dbReference>
<dbReference type="Gene3D" id="3.40.50.300">
    <property type="entry name" value="P-loop containing nucleotide triphosphate hydrolases"/>
    <property type="match status" value="1"/>
</dbReference>
<evidence type="ECO:0000256" key="1">
    <source>
        <dbReference type="ARBA" id="ARBA00022741"/>
    </source>
</evidence>
<dbReference type="RefSeq" id="WP_123288714.1">
    <property type="nucleotide sequence ID" value="NZ_RJVA01000009.1"/>
</dbReference>
<evidence type="ECO:0000313" key="8">
    <source>
        <dbReference type="EMBL" id="ROR02914.1"/>
    </source>
</evidence>
<evidence type="ECO:0000259" key="7">
    <source>
        <dbReference type="PROSITE" id="PS51194"/>
    </source>
</evidence>